<name>A0A9P4NNB8_9PEZI</name>
<proteinExistence type="predicted"/>
<dbReference type="Proteomes" id="UP000800235">
    <property type="component" value="Unassembled WGS sequence"/>
</dbReference>
<keyword evidence="2" id="KW-0732">Signal</keyword>
<feature type="transmembrane region" description="Helical" evidence="1">
    <location>
        <begin position="35"/>
        <end position="57"/>
    </location>
</feature>
<gene>
    <name evidence="3" type="ORF">EJ08DRAFT_323460</name>
</gene>
<dbReference type="AlphaFoldDB" id="A0A9P4NNB8"/>
<comment type="caution">
    <text evidence="3">The sequence shown here is derived from an EMBL/GenBank/DDBJ whole genome shotgun (WGS) entry which is preliminary data.</text>
</comment>
<dbReference type="EMBL" id="MU007054">
    <property type="protein sequence ID" value="KAF2428671.1"/>
    <property type="molecule type" value="Genomic_DNA"/>
</dbReference>
<keyword evidence="1" id="KW-1133">Transmembrane helix</keyword>
<evidence type="ECO:0000256" key="1">
    <source>
        <dbReference type="SAM" id="Phobius"/>
    </source>
</evidence>
<reference evidence="3" key="1">
    <citation type="journal article" date="2020" name="Stud. Mycol.">
        <title>101 Dothideomycetes genomes: a test case for predicting lifestyles and emergence of pathogens.</title>
        <authorList>
            <person name="Haridas S."/>
            <person name="Albert R."/>
            <person name="Binder M."/>
            <person name="Bloem J."/>
            <person name="Labutti K."/>
            <person name="Salamov A."/>
            <person name="Andreopoulos B."/>
            <person name="Baker S."/>
            <person name="Barry K."/>
            <person name="Bills G."/>
            <person name="Bluhm B."/>
            <person name="Cannon C."/>
            <person name="Castanera R."/>
            <person name="Culley D."/>
            <person name="Daum C."/>
            <person name="Ezra D."/>
            <person name="Gonzalez J."/>
            <person name="Henrissat B."/>
            <person name="Kuo A."/>
            <person name="Liang C."/>
            <person name="Lipzen A."/>
            <person name="Lutzoni F."/>
            <person name="Magnuson J."/>
            <person name="Mondo S."/>
            <person name="Nolan M."/>
            <person name="Ohm R."/>
            <person name="Pangilinan J."/>
            <person name="Park H.-J."/>
            <person name="Ramirez L."/>
            <person name="Alfaro M."/>
            <person name="Sun H."/>
            <person name="Tritt A."/>
            <person name="Yoshinaga Y."/>
            <person name="Zwiers L.-H."/>
            <person name="Turgeon B."/>
            <person name="Goodwin S."/>
            <person name="Spatafora J."/>
            <person name="Crous P."/>
            <person name="Grigoriev I."/>
        </authorList>
    </citation>
    <scope>NUCLEOTIDE SEQUENCE</scope>
    <source>
        <strain evidence="3">CBS 130266</strain>
    </source>
</reference>
<keyword evidence="1" id="KW-0812">Transmembrane</keyword>
<feature type="chain" id="PRO_5040455396" evidence="2">
    <location>
        <begin position="18"/>
        <end position="124"/>
    </location>
</feature>
<evidence type="ECO:0000313" key="3">
    <source>
        <dbReference type="EMBL" id="KAF2428671.1"/>
    </source>
</evidence>
<accession>A0A9P4NNB8</accession>
<feature type="transmembrane region" description="Helical" evidence="1">
    <location>
        <begin position="93"/>
        <end position="114"/>
    </location>
</feature>
<sequence>MFVFTVLLVMRVALTSASASASASLLLKLHTQYPLLLFFSSLLLPSSPLYCIFFPMLRRFLLRWGWYGLEKWAWYGWDGVKMAELRYGDGMEWYGHGVLLFACFSCLVFEVIAAQCLRRCVCVD</sequence>
<keyword evidence="1" id="KW-0472">Membrane</keyword>
<protein>
    <submittedName>
        <fullName evidence="3">Uncharacterized protein</fullName>
    </submittedName>
</protein>
<keyword evidence="4" id="KW-1185">Reference proteome</keyword>
<organism evidence="3 4">
    <name type="scientific">Tothia fuscella</name>
    <dbReference type="NCBI Taxonomy" id="1048955"/>
    <lineage>
        <taxon>Eukaryota</taxon>
        <taxon>Fungi</taxon>
        <taxon>Dikarya</taxon>
        <taxon>Ascomycota</taxon>
        <taxon>Pezizomycotina</taxon>
        <taxon>Dothideomycetes</taxon>
        <taxon>Pleosporomycetidae</taxon>
        <taxon>Venturiales</taxon>
        <taxon>Cylindrosympodiaceae</taxon>
        <taxon>Tothia</taxon>
    </lineage>
</organism>
<evidence type="ECO:0000256" key="2">
    <source>
        <dbReference type="SAM" id="SignalP"/>
    </source>
</evidence>
<evidence type="ECO:0000313" key="4">
    <source>
        <dbReference type="Proteomes" id="UP000800235"/>
    </source>
</evidence>
<feature type="signal peptide" evidence="2">
    <location>
        <begin position="1"/>
        <end position="17"/>
    </location>
</feature>